<dbReference type="Gene3D" id="3.40.50.300">
    <property type="entry name" value="P-loop containing nucleotide triphosphate hydrolases"/>
    <property type="match status" value="1"/>
</dbReference>
<evidence type="ECO:0000256" key="6">
    <source>
        <dbReference type="ARBA" id="ARBA00033319"/>
    </source>
</evidence>
<evidence type="ECO:0000313" key="9">
    <source>
        <dbReference type="Proteomes" id="UP000569018"/>
    </source>
</evidence>
<dbReference type="InterPro" id="IPR013765">
    <property type="entry name" value="DNA_recomb/repair_RecA"/>
</dbReference>
<gene>
    <name evidence="8" type="ORF">HKBW3S47_02552</name>
</gene>
<dbReference type="GO" id="GO:0003697">
    <property type="term" value="F:single-stranded DNA binding"/>
    <property type="evidence" value="ECO:0007669"/>
    <property type="project" value="InterPro"/>
</dbReference>
<dbReference type="PANTHER" id="PTHR45900">
    <property type="entry name" value="RECA"/>
    <property type="match status" value="1"/>
</dbReference>
<sequence>MKASSSQYSNQGHISTGLSSLDNLLGGGIALGKITEFAGSYSTGKSTLVLQMIASSQKHKHDTLYVDTEYSFTIPYAEKMGIDCSKMDIIQERLAEDMLDSVEEWATNHKRSLIVLDSVGGILPREEAEKSSESRSIGLQARIISSFCRKIIGILAEN</sequence>
<dbReference type="RefSeq" id="WP_219857192.1">
    <property type="nucleotide sequence ID" value="NZ_BLSD01000519.1"/>
</dbReference>
<proteinExistence type="inferred from homology"/>
<keyword evidence="3" id="KW-0547">Nucleotide-binding</keyword>
<evidence type="ECO:0000256" key="2">
    <source>
        <dbReference type="ARBA" id="ARBA00015553"/>
    </source>
</evidence>
<dbReference type="InterPro" id="IPR027417">
    <property type="entry name" value="P-loop_NTPase"/>
</dbReference>
<evidence type="ECO:0000256" key="3">
    <source>
        <dbReference type="ARBA" id="ARBA00022741"/>
    </source>
</evidence>
<dbReference type="PANTHER" id="PTHR45900:SF1">
    <property type="entry name" value="MITOCHONDRIAL DNA REPAIR PROTEIN RECA HOMOLOG-RELATED"/>
    <property type="match status" value="1"/>
</dbReference>
<organism evidence="8 9">
    <name type="scientific">Candidatus Hakubella thermalkaliphila</name>
    <dbReference type="NCBI Taxonomy" id="2754717"/>
    <lineage>
        <taxon>Bacteria</taxon>
        <taxon>Bacillati</taxon>
        <taxon>Actinomycetota</taxon>
        <taxon>Actinomycetota incertae sedis</taxon>
        <taxon>Candidatus Hakubellales</taxon>
        <taxon>Candidatus Hakubellaceae</taxon>
        <taxon>Candidatus Hakubella</taxon>
    </lineage>
</organism>
<evidence type="ECO:0000256" key="1">
    <source>
        <dbReference type="ARBA" id="ARBA00009391"/>
    </source>
</evidence>
<dbReference type="InterPro" id="IPR049428">
    <property type="entry name" value="RecA-like_N"/>
</dbReference>
<protein>
    <recommendedName>
        <fullName evidence="2">Protein RecA</fullName>
    </recommendedName>
    <alternativeName>
        <fullName evidence="6">Recombinase A</fullName>
    </alternativeName>
</protein>
<evidence type="ECO:0000256" key="4">
    <source>
        <dbReference type="ARBA" id="ARBA00022840"/>
    </source>
</evidence>
<dbReference type="EMBL" id="BLSD01000519">
    <property type="protein sequence ID" value="GFP40855.1"/>
    <property type="molecule type" value="Genomic_DNA"/>
</dbReference>
<dbReference type="GO" id="GO:0005829">
    <property type="term" value="C:cytosol"/>
    <property type="evidence" value="ECO:0007669"/>
    <property type="project" value="TreeGrafter"/>
</dbReference>
<dbReference type="GO" id="GO:0005524">
    <property type="term" value="F:ATP binding"/>
    <property type="evidence" value="ECO:0007669"/>
    <property type="project" value="UniProtKB-KW"/>
</dbReference>
<dbReference type="PRINTS" id="PR00142">
    <property type="entry name" value="RECA"/>
</dbReference>
<dbReference type="GO" id="GO:0140664">
    <property type="term" value="F:ATP-dependent DNA damage sensor activity"/>
    <property type="evidence" value="ECO:0007669"/>
    <property type="project" value="InterPro"/>
</dbReference>
<dbReference type="SUPFAM" id="SSF52540">
    <property type="entry name" value="P-loop containing nucleoside triphosphate hydrolases"/>
    <property type="match status" value="1"/>
</dbReference>
<feature type="domain" description="RecA family profile 1" evidence="7">
    <location>
        <begin position="10"/>
        <end position="158"/>
    </location>
</feature>
<dbReference type="InterPro" id="IPR020588">
    <property type="entry name" value="RecA_ATP-bd"/>
</dbReference>
<name>A0A6V8Q861_9ACTN</name>
<dbReference type="AlphaFoldDB" id="A0A6V8Q861"/>
<comment type="caution">
    <text evidence="8">The sequence shown here is derived from an EMBL/GenBank/DDBJ whole genome shotgun (WGS) entry which is preliminary data.</text>
</comment>
<dbReference type="GO" id="GO:0006310">
    <property type="term" value="P:DNA recombination"/>
    <property type="evidence" value="ECO:0007669"/>
    <property type="project" value="UniProtKB-KW"/>
</dbReference>
<comment type="similarity">
    <text evidence="1">Belongs to the RecA family.</text>
</comment>
<dbReference type="Pfam" id="PF00154">
    <property type="entry name" value="RecA_N"/>
    <property type="match status" value="1"/>
</dbReference>
<reference evidence="8 9" key="1">
    <citation type="journal article" date="2020" name="Front. Microbiol.">
        <title>Single-cell genomics of novel Actinobacteria with the Wood-Ljungdahl pathway discovered in a serpentinizing system.</title>
        <authorList>
            <person name="Merino N."/>
            <person name="Kawai M."/>
            <person name="Boyd E.S."/>
            <person name="Colman D.R."/>
            <person name="McGlynn S.E."/>
            <person name="Nealson K.H."/>
            <person name="Kurokawa K."/>
            <person name="Hongoh Y."/>
        </authorList>
    </citation>
    <scope>NUCLEOTIDE SEQUENCE [LARGE SCALE GENOMIC DNA]</scope>
    <source>
        <strain evidence="8 9">S47</strain>
    </source>
</reference>
<evidence type="ECO:0000259" key="7">
    <source>
        <dbReference type="PROSITE" id="PS50162"/>
    </source>
</evidence>
<keyword evidence="5" id="KW-0233">DNA recombination</keyword>
<dbReference type="Proteomes" id="UP000569018">
    <property type="component" value="Unassembled WGS sequence"/>
</dbReference>
<feature type="non-terminal residue" evidence="8">
    <location>
        <position position="158"/>
    </location>
</feature>
<evidence type="ECO:0000313" key="8">
    <source>
        <dbReference type="EMBL" id="GFP40855.1"/>
    </source>
</evidence>
<keyword evidence="4" id="KW-0067">ATP-binding</keyword>
<dbReference type="PROSITE" id="PS50162">
    <property type="entry name" value="RECA_2"/>
    <property type="match status" value="1"/>
</dbReference>
<dbReference type="GO" id="GO:0006281">
    <property type="term" value="P:DNA repair"/>
    <property type="evidence" value="ECO:0007669"/>
    <property type="project" value="InterPro"/>
</dbReference>
<evidence type="ECO:0000256" key="5">
    <source>
        <dbReference type="ARBA" id="ARBA00023172"/>
    </source>
</evidence>
<accession>A0A6V8Q861</accession>